<proteinExistence type="predicted"/>
<dbReference type="AlphaFoldDB" id="A0A518HR43"/>
<dbReference type="NCBIfam" id="TIGR02532">
    <property type="entry name" value="IV_pilin_GFxxxE"/>
    <property type="match status" value="1"/>
</dbReference>
<dbReference type="Pfam" id="PF07963">
    <property type="entry name" value="N_methyl"/>
    <property type="match status" value="1"/>
</dbReference>
<dbReference type="InterPro" id="IPR045584">
    <property type="entry name" value="Pilin-like"/>
</dbReference>
<accession>A0A518HR43</accession>
<gene>
    <name evidence="2" type="ORF">Enr13x_31780</name>
</gene>
<evidence type="ECO:0008006" key="4">
    <source>
        <dbReference type="Google" id="ProtNLM"/>
    </source>
</evidence>
<reference evidence="2 3" key="1">
    <citation type="submission" date="2019-03" db="EMBL/GenBank/DDBJ databases">
        <title>Deep-cultivation of Planctomycetes and their phenomic and genomic characterization uncovers novel biology.</title>
        <authorList>
            <person name="Wiegand S."/>
            <person name="Jogler M."/>
            <person name="Boedeker C."/>
            <person name="Pinto D."/>
            <person name="Vollmers J."/>
            <person name="Rivas-Marin E."/>
            <person name="Kohn T."/>
            <person name="Peeters S.H."/>
            <person name="Heuer A."/>
            <person name="Rast P."/>
            <person name="Oberbeckmann S."/>
            <person name="Bunk B."/>
            <person name="Jeske O."/>
            <person name="Meyerdierks A."/>
            <person name="Storesund J.E."/>
            <person name="Kallscheuer N."/>
            <person name="Luecker S."/>
            <person name="Lage O.M."/>
            <person name="Pohl T."/>
            <person name="Merkel B.J."/>
            <person name="Hornburger P."/>
            <person name="Mueller R.-W."/>
            <person name="Bruemmer F."/>
            <person name="Labrenz M."/>
            <person name="Spormann A.M."/>
            <person name="Op den Camp H."/>
            <person name="Overmann J."/>
            <person name="Amann R."/>
            <person name="Jetten M.S.M."/>
            <person name="Mascher T."/>
            <person name="Medema M.H."/>
            <person name="Devos D.P."/>
            <person name="Kaster A.-K."/>
            <person name="Ovreas L."/>
            <person name="Rohde M."/>
            <person name="Galperin M.Y."/>
            <person name="Jogler C."/>
        </authorList>
    </citation>
    <scope>NUCLEOTIDE SEQUENCE [LARGE SCALE GENOMIC DNA]</scope>
    <source>
        <strain evidence="2 3">Enr13</strain>
    </source>
</reference>
<sequence length="476" mass="51476">MQGNQVKTMMQIQFNNRRDLANDADRCVKGFTLVELLVVMTVMVTLGGMLTYALASAATDARIKRTQADVLTIGQLLQTRMNEVALSKVSLIYGTPGPTQGGVGGLGSTSTSQTASAGSFEAEERSRLVLLARRDLIRMVMPECRADLLYPPASLQFRTRVAGGGWQANIAQIRPPAQWNRMRTLVGLDSAASLDARVANNPCTDPTVDGIAAAYNSGGFQFPFNQFADGDSLADDPANPLDRFWSRTNESAECLYLILATTELFGTKAIDRIPSTSIGDTDGDGFLEILDAWGNPYEMIRNPAGLTSTAIRNFVPSGGSLPQQYPSDPDPFDFLLSDFRYDAANYSTTPPAPQQAYHPYYLPPVVISAGQDGEFGINRTFWIDEDGLQQGVKDFYSSSAVRIATDTPSPRFNMTYRYPDPFFNVSMATITGGHTSHDFTLSGPLGIRNAREGGGLGGSFDRDTAGDNITSLGGDL</sequence>
<dbReference type="EMBL" id="CP037423">
    <property type="protein sequence ID" value="QDV43323.1"/>
    <property type="molecule type" value="Genomic_DNA"/>
</dbReference>
<feature type="transmembrane region" description="Helical" evidence="1">
    <location>
        <begin position="36"/>
        <end position="55"/>
    </location>
</feature>
<evidence type="ECO:0000256" key="1">
    <source>
        <dbReference type="SAM" id="Phobius"/>
    </source>
</evidence>
<keyword evidence="1" id="KW-1133">Transmembrane helix</keyword>
<name>A0A518HR43_9BACT</name>
<dbReference type="InterPro" id="IPR012902">
    <property type="entry name" value="N_methyl_site"/>
</dbReference>
<dbReference type="KEGG" id="snep:Enr13x_31780"/>
<evidence type="ECO:0000313" key="3">
    <source>
        <dbReference type="Proteomes" id="UP000319004"/>
    </source>
</evidence>
<dbReference type="SUPFAM" id="SSF54523">
    <property type="entry name" value="Pili subunits"/>
    <property type="match status" value="1"/>
</dbReference>
<keyword evidence="1" id="KW-0812">Transmembrane</keyword>
<keyword evidence="1" id="KW-0472">Membrane</keyword>
<organism evidence="2 3">
    <name type="scientific">Stieleria neptunia</name>
    <dbReference type="NCBI Taxonomy" id="2527979"/>
    <lineage>
        <taxon>Bacteria</taxon>
        <taxon>Pseudomonadati</taxon>
        <taxon>Planctomycetota</taxon>
        <taxon>Planctomycetia</taxon>
        <taxon>Pirellulales</taxon>
        <taxon>Pirellulaceae</taxon>
        <taxon>Stieleria</taxon>
    </lineage>
</organism>
<keyword evidence="3" id="KW-1185">Reference proteome</keyword>
<evidence type="ECO:0000313" key="2">
    <source>
        <dbReference type="EMBL" id="QDV43323.1"/>
    </source>
</evidence>
<protein>
    <recommendedName>
        <fullName evidence="4">Type II secretion system protein G</fullName>
    </recommendedName>
</protein>
<dbReference type="Proteomes" id="UP000319004">
    <property type="component" value="Chromosome"/>
</dbReference>